<accession>A0A932HW68</accession>
<evidence type="ECO:0000313" key="3">
    <source>
        <dbReference type="Proteomes" id="UP000782312"/>
    </source>
</evidence>
<dbReference type="AlphaFoldDB" id="A0A932HW68"/>
<organism evidence="2 3">
    <name type="scientific">Tectimicrobiota bacterium</name>
    <dbReference type="NCBI Taxonomy" id="2528274"/>
    <lineage>
        <taxon>Bacteria</taxon>
        <taxon>Pseudomonadati</taxon>
        <taxon>Nitrospinota/Tectimicrobiota group</taxon>
        <taxon>Candidatus Tectimicrobiota</taxon>
    </lineage>
</organism>
<gene>
    <name evidence="2" type="ORF">HYZ11_00815</name>
</gene>
<sequence>MEELFRFGAIPLAFGLLGFVEPCSMGANFVFLAYLRGRPLAEQLGQAAAFVLSRALFLGLLGAGVAWLGRSFAAGVYLYSAGLGALYVLLGILALSVHFGGFTLPVGDLAWLQRKSGLALPMGAVFGLSAPICATPLFLALLGQAGLAGVGKGFISMSLFGVALSAPFLVIAASRRASDWLIRLGRHSARAPLWAGVFLVLVGAWSIWIGWRGLPPRG</sequence>
<keyword evidence="1" id="KW-1133">Transmembrane helix</keyword>
<dbReference type="Proteomes" id="UP000782312">
    <property type="component" value="Unassembled WGS sequence"/>
</dbReference>
<evidence type="ECO:0000313" key="2">
    <source>
        <dbReference type="EMBL" id="MBI3126128.1"/>
    </source>
</evidence>
<keyword evidence="1" id="KW-0812">Transmembrane</keyword>
<proteinExistence type="predicted"/>
<protein>
    <recommendedName>
        <fullName evidence="4">Cytochrome C biogenesis protein transmembrane domain-containing protein</fullName>
    </recommendedName>
</protein>
<evidence type="ECO:0008006" key="4">
    <source>
        <dbReference type="Google" id="ProtNLM"/>
    </source>
</evidence>
<comment type="caution">
    <text evidence="2">The sequence shown here is derived from an EMBL/GenBank/DDBJ whole genome shotgun (WGS) entry which is preliminary data.</text>
</comment>
<reference evidence="2" key="1">
    <citation type="submission" date="2020-07" db="EMBL/GenBank/DDBJ databases">
        <title>Huge and variable diversity of episymbiotic CPR bacteria and DPANN archaea in groundwater ecosystems.</title>
        <authorList>
            <person name="He C.Y."/>
            <person name="Keren R."/>
            <person name="Whittaker M."/>
            <person name="Farag I.F."/>
            <person name="Doudna J."/>
            <person name="Cate J.H.D."/>
            <person name="Banfield J.F."/>
        </authorList>
    </citation>
    <scope>NUCLEOTIDE SEQUENCE</scope>
    <source>
        <strain evidence="2">NC_groundwater_763_Ag_S-0.2um_68_21</strain>
    </source>
</reference>
<keyword evidence="1" id="KW-0472">Membrane</keyword>
<feature type="transmembrane region" description="Helical" evidence="1">
    <location>
        <begin position="74"/>
        <end position="97"/>
    </location>
</feature>
<name>A0A932HW68_UNCTE</name>
<feature type="transmembrane region" description="Helical" evidence="1">
    <location>
        <begin position="12"/>
        <end position="35"/>
    </location>
</feature>
<feature type="transmembrane region" description="Helical" evidence="1">
    <location>
        <begin position="118"/>
        <end position="142"/>
    </location>
</feature>
<dbReference type="EMBL" id="JACPUR010000001">
    <property type="protein sequence ID" value="MBI3126128.1"/>
    <property type="molecule type" value="Genomic_DNA"/>
</dbReference>
<feature type="transmembrane region" description="Helical" evidence="1">
    <location>
        <begin position="193"/>
        <end position="211"/>
    </location>
</feature>
<feature type="transmembrane region" description="Helical" evidence="1">
    <location>
        <begin position="154"/>
        <end position="173"/>
    </location>
</feature>
<feature type="transmembrane region" description="Helical" evidence="1">
    <location>
        <begin position="47"/>
        <end position="68"/>
    </location>
</feature>
<evidence type="ECO:0000256" key="1">
    <source>
        <dbReference type="SAM" id="Phobius"/>
    </source>
</evidence>